<dbReference type="GO" id="GO:0050661">
    <property type="term" value="F:NADP binding"/>
    <property type="evidence" value="ECO:0007669"/>
    <property type="project" value="UniProtKB-UniRule"/>
</dbReference>
<feature type="binding site" evidence="5">
    <location>
        <position position="109"/>
    </location>
    <ligand>
        <name>FAD</name>
        <dbReference type="ChEBI" id="CHEBI:57692"/>
    </ligand>
</feature>
<proteinExistence type="inferred from homology"/>
<keyword evidence="4 5" id="KW-0560">Oxidoreductase</keyword>
<dbReference type="SUPFAM" id="SSF51905">
    <property type="entry name" value="FAD/NAD(P)-binding domain"/>
    <property type="match status" value="1"/>
</dbReference>
<dbReference type="AlphaFoldDB" id="A0A0G3BMU8"/>
<feature type="binding site" evidence="5">
    <location>
        <position position="144"/>
    </location>
    <ligand>
        <name>FAD</name>
        <dbReference type="ChEBI" id="CHEBI:57692"/>
    </ligand>
</feature>
<comment type="similarity">
    <text evidence="5">Belongs to the ferredoxin--NADP reductase type 2 family.</text>
</comment>
<dbReference type="HAMAP" id="MF_01685">
    <property type="entry name" value="FENR2"/>
    <property type="match status" value="1"/>
</dbReference>
<comment type="catalytic activity">
    <reaction evidence="5">
        <text>2 reduced [2Fe-2S]-[ferredoxin] + NADP(+) + H(+) = 2 oxidized [2Fe-2S]-[ferredoxin] + NADPH</text>
        <dbReference type="Rhea" id="RHEA:20125"/>
        <dbReference type="Rhea" id="RHEA-COMP:10000"/>
        <dbReference type="Rhea" id="RHEA-COMP:10001"/>
        <dbReference type="ChEBI" id="CHEBI:15378"/>
        <dbReference type="ChEBI" id="CHEBI:33737"/>
        <dbReference type="ChEBI" id="CHEBI:33738"/>
        <dbReference type="ChEBI" id="CHEBI:57783"/>
        <dbReference type="ChEBI" id="CHEBI:58349"/>
        <dbReference type="EC" id="1.18.1.2"/>
    </reaction>
</comment>
<keyword evidence="1 5" id="KW-0285">Flavoprotein</keyword>
<dbReference type="PANTHER" id="PTHR48105">
    <property type="entry name" value="THIOREDOXIN REDUCTASE 1-RELATED-RELATED"/>
    <property type="match status" value="1"/>
</dbReference>
<keyword evidence="8" id="KW-1185">Reference proteome</keyword>
<name>A0A0G3BMU8_9BURK</name>
<feature type="domain" description="FAD/NAD(P)-binding" evidence="6">
    <location>
        <begin position="28"/>
        <end position="315"/>
    </location>
</feature>
<dbReference type="Pfam" id="PF07992">
    <property type="entry name" value="Pyr_redox_2"/>
    <property type="match status" value="1"/>
</dbReference>
<protein>
    <recommendedName>
        <fullName evidence="5">Ferredoxin--NADP reductase</fullName>
        <shortName evidence="5">FNR</shortName>
        <shortName evidence="5">Fd-NADP(+) reductase</shortName>
        <ecNumber evidence="5">1.18.1.2</ecNumber>
    </recommendedName>
</protein>
<evidence type="ECO:0000256" key="2">
    <source>
        <dbReference type="ARBA" id="ARBA00022827"/>
    </source>
</evidence>
<evidence type="ECO:0000256" key="1">
    <source>
        <dbReference type="ARBA" id="ARBA00022630"/>
    </source>
</evidence>
<evidence type="ECO:0000256" key="5">
    <source>
        <dbReference type="HAMAP-Rule" id="MF_01685"/>
    </source>
</evidence>
<feature type="binding site" evidence="5">
    <location>
        <position position="69"/>
    </location>
    <ligand>
        <name>FAD</name>
        <dbReference type="ChEBI" id="CHEBI:57692"/>
    </ligand>
</feature>
<dbReference type="InterPro" id="IPR022890">
    <property type="entry name" value="Fd--NADP_Rdtase_type_2"/>
</dbReference>
<dbReference type="OrthoDB" id="9806179at2"/>
<sequence length="372" mass="40193">MEPLLTAAAAAGETVSSHRHGASPIETDAVIVGAGPVGLFQVFELGLLEIKAHVVDALAYPGGQCAELYPDKPIYDIPAVPVCTGRELTERLLQQIEPFGAQFHYGQEVSGVQRRDDGRFDVETSKGLHFITKTLFIAAGVGAFQPRALKVEGLDVYAERQLFYRVRNPAEFAGKQLVIVGGGDSALDWALHFAQHTAHKAASVVLIHRRDGFRAAPASVARMRALCEAHEMQFLVGQPTGIEESNGRLTGLKVTGADAVTRVVPLDALLVFFGLSPKLGPIADWGLALERRQVVVDTEKFETSIPGIFAVGDINTYPGKKKLILSGFHEAALAAFGAAPRVFPDRHIQLQYTTTSPKLHKMLGVETPVFDE</sequence>
<dbReference type="GO" id="GO:0004324">
    <property type="term" value="F:ferredoxin-NADP+ reductase activity"/>
    <property type="evidence" value="ECO:0007669"/>
    <property type="project" value="UniProtKB-UniRule"/>
</dbReference>
<organism evidence="7 8">
    <name type="scientific">Caldimonas brevitalea</name>
    <dbReference type="NCBI Taxonomy" id="413882"/>
    <lineage>
        <taxon>Bacteria</taxon>
        <taxon>Pseudomonadati</taxon>
        <taxon>Pseudomonadota</taxon>
        <taxon>Betaproteobacteria</taxon>
        <taxon>Burkholderiales</taxon>
        <taxon>Sphaerotilaceae</taxon>
        <taxon>Caldimonas</taxon>
    </lineage>
</organism>
<reference evidence="7 8" key="1">
    <citation type="submission" date="2015-05" db="EMBL/GenBank/DDBJ databases">
        <authorList>
            <person name="Tang B."/>
            <person name="Yu Y."/>
        </authorList>
    </citation>
    <scope>NUCLEOTIDE SEQUENCE [LARGE SCALE GENOMIC DNA]</scope>
    <source>
        <strain evidence="7 8">DSM 7029</strain>
    </source>
</reference>
<dbReference type="GO" id="GO:0050660">
    <property type="term" value="F:flavin adenine dinucleotide binding"/>
    <property type="evidence" value="ECO:0007669"/>
    <property type="project" value="UniProtKB-UniRule"/>
</dbReference>
<comment type="cofactor">
    <cofactor evidence="5">
        <name>FAD</name>
        <dbReference type="ChEBI" id="CHEBI:57692"/>
    </cofactor>
    <text evidence="5">Binds 1 FAD per subunit.</text>
</comment>
<feature type="binding site" evidence="5">
    <location>
        <position position="64"/>
    </location>
    <ligand>
        <name>FAD</name>
        <dbReference type="ChEBI" id="CHEBI:57692"/>
    </ligand>
</feature>
<dbReference type="SMR" id="A0A0G3BMU8"/>
<dbReference type="PATRIC" id="fig|413882.6.peg.2129"/>
<evidence type="ECO:0000313" key="7">
    <source>
        <dbReference type="EMBL" id="AKJ28716.1"/>
    </source>
</evidence>
<dbReference type="STRING" id="413882.AAW51_2025"/>
<dbReference type="Proteomes" id="UP000035352">
    <property type="component" value="Chromosome"/>
</dbReference>
<evidence type="ECO:0000259" key="6">
    <source>
        <dbReference type="Pfam" id="PF07992"/>
    </source>
</evidence>
<dbReference type="EMBL" id="CP011371">
    <property type="protein sequence ID" value="AKJ28716.1"/>
    <property type="molecule type" value="Genomic_DNA"/>
</dbReference>
<feature type="binding site" evidence="5">
    <location>
        <position position="56"/>
    </location>
    <ligand>
        <name>FAD</name>
        <dbReference type="ChEBI" id="CHEBI:57692"/>
    </ligand>
</feature>
<comment type="caution">
    <text evidence="5">Lacks conserved residue(s) required for the propagation of feature annotation.</text>
</comment>
<evidence type="ECO:0000256" key="3">
    <source>
        <dbReference type="ARBA" id="ARBA00022857"/>
    </source>
</evidence>
<dbReference type="InterPro" id="IPR023753">
    <property type="entry name" value="FAD/NAD-binding_dom"/>
</dbReference>
<evidence type="ECO:0000313" key="8">
    <source>
        <dbReference type="Proteomes" id="UP000035352"/>
    </source>
</evidence>
<dbReference type="KEGG" id="pbh:AAW51_2025"/>
<dbReference type="Gene3D" id="3.50.50.60">
    <property type="entry name" value="FAD/NAD(P)-binding domain"/>
    <property type="match status" value="2"/>
</dbReference>
<evidence type="ECO:0000256" key="4">
    <source>
        <dbReference type="ARBA" id="ARBA00023002"/>
    </source>
</evidence>
<dbReference type="RefSeq" id="WP_047194522.1">
    <property type="nucleotide sequence ID" value="NZ_CP011371.1"/>
</dbReference>
<dbReference type="PRINTS" id="PR00368">
    <property type="entry name" value="FADPNR"/>
</dbReference>
<feature type="binding site" evidence="5">
    <location>
        <position position="313"/>
    </location>
    <ligand>
        <name>FAD</name>
        <dbReference type="ChEBI" id="CHEBI:57692"/>
    </ligand>
</feature>
<comment type="subunit">
    <text evidence="5">Homodimer.</text>
</comment>
<dbReference type="EC" id="1.18.1.2" evidence="5"/>
<dbReference type="InterPro" id="IPR036188">
    <property type="entry name" value="FAD/NAD-bd_sf"/>
</dbReference>
<dbReference type="PRINTS" id="PR00469">
    <property type="entry name" value="PNDRDTASEII"/>
</dbReference>
<accession>A0A0G3BMU8</accession>
<feature type="binding site" evidence="5">
    <location>
        <position position="354"/>
    </location>
    <ligand>
        <name>FAD</name>
        <dbReference type="ChEBI" id="CHEBI:57692"/>
    </ligand>
</feature>
<keyword evidence="3 5" id="KW-0521">NADP</keyword>
<keyword evidence="2 5" id="KW-0274">FAD</keyword>
<gene>
    <name evidence="7" type="primary">trxB</name>
    <name evidence="7" type="ORF">AAW51_2025</name>
</gene>
<dbReference type="InterPro" id="IPR050097">
    <property type="entry name" value="Ferredoxin-NADP_redctase_2"/>
</dbReference>